<feature type="region of interest" description="Ribokinase" evidence="10">
    <location>
        <begin position="1"/>
        <end position="325"/>
    </location>
</feature>
<dbReference type="HAMAP" id="MF_01603">
    <property type="entry name" value="HldE"/>
    <property type="match status" value="1"/>
</dbReference>
<dbReference type="NCBIfam" id="TIGR00125">
    <property type="entry name" value="cyt_tran_rel"/>
    <property type="match status" value="1"/>
</dbReference>
<feature type="binding site" evidence="10">
    <location>
        <begin position="200"/>
        <end position="203"/>
    </location>
    <ligand>
        <name>ATP</name>
        <dbReference type="ChEBI" id="CHEBI:30616"/>
    </ligand>
</feature>
<dbReference type="InterPro" id="IPR014729">
    <property type="entry name" value="Rossmann-like_a/b/a_fold"/>
</dbReference>
<dbReference type="Pfam" id="PF01467">
    <property type="entry name" value="CTP_transf_like"/>
    <property type="match status" value="1"/>
</dbReference>
<dbReference type="SUPFAM" id="SSF52374">
    <property type="entry name" value="Nucleotidylyl transferase"/>
    <property type="match status" value="1"/>
</dbReference>
<evidence type="ECO:0000259" key="12">
    <source>
        <dbReference type="Pfam" id="PF01467"/>
    </source>
</evidence>
<reference evidence="13 14" key="1">
    <citation type="submission" date="2020-08" db="EMBL/GenBank/DDBJ databases">
        <title>Bridging the membrane lipid divide: bacteria of the FCB group superphylum have the potential to synthesize archaeal ether lipids.</title>
        <authorList>
            <person name="Villanueva L."/>
            <person name="Von Meijenfeldt F.A.B."/>
            <person name="Westbye A.B."/>
            <person name="Yadav S."/>
            <person name="Hopmans E.C."/>
            <person name="Dutilh B.E."/>
            <person name="Sinninghe Damste J.S."/>
        </authorList>
    </citation>
    <scope>NUCLEOTIDE SEQUENCE [LARGE SCALE GENOMIC DNA]</scope>
    <source>
        <strain evidence="13">NIOZ-UU30</strain>
    </source>
</reference>
<gene>
    <name evidence="13" type="primary">rfaE1</name>
    <name evidence="10" type="synonym">hldE</name>
    <name evidence="13" type="ORF">H8E23_03710</name>
</gene>
<dbReference type="UniPathway" id="UPA00356">
    <property type="reaction ID" value="UER00437"/>
</dbReference>
<comment type="similarity">
    <text evidence="10">In the N-terminal section; belongs to the carbohydrate kinase PfkB family.</text>
</comment>
<evidence type="ECO:0000256" key="8">
    <source>
        <dbReference type="ARBA" id="ARBA00023268"/>
    </source>
</evidence>
<dbReference type="InterPro" id="IPR029056">
    <property type="entry name" value="Ribokinase-like"/>
</dbReference>
<dbReference type="InterPro" id="IPR011611">
    <property type="entry name" value="PfkB_dom"/>
</dbReference>
<keyword evidence="9 10" id="KW-0119">Carbohydrate metabolism</keyword>
<comment type="catalytic activity">
    <reaction evidence="10">
        <text>D-glycero-beta-D-manno-heptose 1-phosphate + ATP + H(+) = ADP-D-glycero-beta-D-manno-heptose + diphosphate</text>
        <dbReference type="Rhea" id="RHEA:27465"/>
        <dbReference type="ChEBI" id="CHEBI:15378"/>
        <dbReference type="ChEBI" id="CHEBI:30616"/>
        <dbReference type="ChEBI" id="CHEBI:33019"/>
        <dbReference type="ChEBI" id="CHEBI:59967"/>
        <dbReference type="ChEBI" id="CHEBI:61593"/>
        <dbReference type="EC" id="2.7.7.70"/>
    </reaction>
</comment>
<comment type="catalytic activity">
    <reaction evidence="10">
        <text>D-glycero-beta-D-manno-heptose 7-phosphate + ATP = D-glycero-beta-D-manno-heptose 1,7-bisphosphate + ADP + H(+)</text>
        <dbReference type="Rhea" id="RHEA:27473"/>
        <dbReference type="ChEBI" id="CHEBI:15378"/>
        <dbReference type="ChEBI" id="CHEBI:30616"/>
        <dbReference type="ChEBI" id="CHEBI:60204"/>
        <dbReference type="ChEBI" id="CHEBI:60208"/>
        <dbReference type="ChEBI" id="CHEBI:456216"/>
        <dbReference type="EC" id="2.7.1.167"/>
    </reaction>
</comment>
<dbReference type="CDD" id="cd01172">
    <property type="entry name" value="RfaE_like"/>
    <property type="match status" value="1"/>
</dbReference>
<comment type="pathway">
    <text evidence="10">Nucleotide-sugar biosynthesis; ADP-L-glycero-beta-D-manno-heptose biosynthesis; ADP-L-glycero-beta-D-manno-heptose from D-glycero-beta-D-manno-heptose 7-phosphate: step 1/4.</text>
</comment>
<sequence>MHIDFSKFDRCRILVVGDLMIDEYLWGDVDRISPEAPVQIVSVNTEDYTLGGSGNVVNNIATLGAKVSVAGVIGTGRNGQLLLNMFKELNVDTSGIIQESDRPTTMKTRIIAANQQVLRIDREKRKPISETTVAKLAAFIENKIPAVDVVLISDYGKGVITNTLLSRLVAAARKHNKMTIADPKGLDFSKYSGVSLLTPNKKELALAAGIQIVDESTLAEAANKILRTVAIDKLLITCGKDGMVLFQPNKAPSKVHAQARQVYDVSGAGDSVLAVLGLGIAAGESFEDAMALANTAAGIVVGKVGTATVSRQELAAALQPGRDSTAIKHKLLSDLPVLIQELKKKGQRIVLTNGCFDLLHTGHILLFSASKQFGDVLIVAIDDDDSVKALKGPGRPVISAKERVRMISALDTVDYVIEFSSQELEKLIHIIRPDVLTKGSNYASEEVIGGKLVEQLGGRVALIPITADISSTRIINTIKGSNTAG</sequence>
<feature type="active site" evidence="10">
    <location>
        <position position="270"/>
    </location>
</feature>
<dbReference type="EMBL" id="JACNJH010000092">
    <property type="protein sequence ID" value="MBC8360487.1"/>
    <property type="molecule type" value="Genomic_DNA"/>
</dbReference>
<organism evidence="13 14">
    <name type="scientific">Candidatus Desulfatibia profunda</name>
    <dbReference type="NCBI Taxonomy" id="2841695"/>
    <lineage>
        <taxon>Bacteria</taxon>
        <taxon>Pseudomonadati</taxon>
        <taxon>Thermodesulfobacteriota</taxon>
        <taxon>Desulfobacteria</taxon>
        <taxon>Desulfobacterales</taxon>
        <taxon>Desulfobacterales incertae sedis</taxon>
        <taxon>Candidatus Desulfatibia</taxon>
    </lineage>
</organism>
<keyword evidence="6 10" id="KW-0418">Kinase</keyword>
<evidence type="ECO:0000256" key="1">
    <source>
        <dbReference type="ARBA" id="ARBA00002319"/>
    </source>
</evidence>
<feature type="region of interest" description="Cytidylyltransferase" evidence="10">
    <location>
        <begin position="351"/>
        <end position="485"/>
    </location>
</feature>
<evidence type="ECO:0000256" key="6">
    <source>
        <dbReference type="ARBA" id="ARBA00022777"/>
    </source>
</evidence>
<comment type="pathway">
    <text evidence="10">Nucleotide-sugar biosynthesis; ADP-L-glycero-beta-D-manno-heptose biosynthesis; ADP-L-glycero-beta-D-manno-heptose from D-glycero-beta-D-manno-heptose 7-phosphate: step 3/4.</text>
</comment>
<comment type="similarity">
    <text evidence="10">In the C-terminal section; belongs to the cytidylyltransferase family.</text>
</comment>
<feature type="domain" description="Carbohydrate kinase PfkB" evidence="11">
    <location>
        <begin position="13"/>
        <end position="308"/>
    </location>
</feature>
<dbReference type="FunFam" id="3.40.1190.20:FF:000002">
    <property type="entry name" value="Bifunctional protein HldE"/>
    <property type="match status" value="1"/>
</dbReference>
<comment type="subunit">
    <text evidence="10">Homodimer.</text>
</comment>
<evidence type="ECO:0000256" key="2">
    <source>
        <dbReference type="ARBA" id="ARBA00003753"/>
    </source>
</evidence>
<feature type="domain" description="Cytidyltransferase-like" evidence="12">
    <location>
        <begin position="351"/>
        <end position="476"/>
    </location>
</feature>
<protein>
    <recommendedName>
        <fullName evidence="10">Bifunctional protein HldE</fullName>
    </recommendedName>
    <domain>
        <recommendedName>
            <fullName evidence="10">D-beta-D-heptose 7-phosphate kinase</fullName>
            <ecNumber evidence="10">2.7.1.167</ecNumber>
        </recommendedName>
        <alternativeName>
            <fullName evidence="10">D-beta-D-heptose 7-phosphotransferase</fullName>
        </alternativeName>
        <alternativeName>
            <fullName evidence="10">D-glycero-beta-D-manno-heptose-7-phosphate kinase</fullName>
        </alternativeName>
    </domain>
    <domain>
        <recommendedName>
            <fullName evidence="10">D-beta-D-heptose 1-phosphate adenylyltransferase</fullName>
            <ecNumber evidence="10">2.7.7.70</ecNumber>
        </recommendedName>
        <alternativeName>
            <fullName evidence="10">D-glycero-beta-D-manno-heptose 1-phosphate adenylyltransferase</fullName>
        </alternativeName>
    </domain>
</protein>
<keyword evidence="8 10" id="KW-0511">Multifunctional enzyme</keyword>
<accession>A0A8J6TI11</accession>
<dbReference type="Gene3D" id="3.40.50.620">
    <property type="entry name" value="HUPs"/>
    <property type="match status" value="1"/>
</dbReference>
<evidence type="ECO:0000313" key="14">
    <source>
        <dbReference type="Proteomes" id="UP000603434"/>
    </source>
</evidence>
<dbReference type="Proteomes" id="UP000603434">
    <property type="component" value="Unassembled WGS sequence"/>
</dbReference>
<dbReference type="EC" id="2.7.7.70" evidence="10"/>
<evidence type="ECO:0000313" key="13">
    <source>
        <dbReference type="EMBL" id="MBC8360487.1"/>
    </source>
</evidence>
<comment type="function">
    <text evidence="1 10">Catalyzes the phosphorylation of D-glycero-D-manno-heptose 7-phosphate at the C-1 position to selectively form D-glycero-beta-D-manno-heptose-1,7-bisphosphate.</text>
</comment>
<dbReference type="EC" id="2.7.1.167" evidence="10"/>
<dbReference type="NCBIfam" id="TIGR02198">
    <property type="entry name" value="rfaE_dom_I"/>
    <property type="match status" value="1"/>
</dbReference>
<dbReference type="InterPro" id="IPR023030">
    <property type="entry name" value="Bifunc_HldE"/>
</dbReference>
<dbReference type="GO" id="GO:0033786">
    <property type="term" value="F:heptose-1-phosphate adenylyltransferase activity"/>
    <property type="evidence" value="ECO:0007669"/>
    <property type="project" value="UniProtKB-UniRule"/>
</dbReference>
<dbReference type="InterPro" id="IPR011913">
    <property type="entry name" value="RfaE_dom_I"/>
</dbReference>
<evidence type="ECO:0000256" key="3">
    <source>
        <dbReference type="ARBA" id="ARBA00022679"/>
    </source>
</evidence>
<dbReference type="PANTHER" id="PTHR46969:SF1">
    <property type="entry name" value="BIFUNCTIONAL PROTEIN HLDE"/>
    <property type="match status" value="1"/>
</dbReference>
<name>A0A8J6TI11_9BACT</name>
<dbReference type="InterPro" id="IPR004821">
    <property type="entry name" value="Cyt_trans-like"/>
</dbReference>
<dbReference type="GO" id="GO:0005524">
    <property type="term" value="F:ATP binding"/>
    <property type="evidence" value="ECO:0007669"/>
    <property type="project" value="UniProtKB-UniRule"/>
</dbReference>
<dbReference type="Pfam" id="PF00294">
    <property type="entry name" value="PfkB"/>
    <property type="match status" value="1"/>
</dbReference>
<dbReference type="Gene3D" id="3.40.1190.20">
    <property type="match status" value="1"/>
</dbReference>
<dbReference type="PANTHER" id="PTHR46969">
    <property type="entry name" value="BIFUNCTIONAL PROTEIN HLDE"/>
    <property type="match status" value="1"/>
</dbReference>
<evidence type="ECO:0000256" key="9">
    <source>
        <dbReference type="ARBA" id="ARBA00023277"/>
    </source>
</evidence>
<keyword evidence="3 10" id="KW-0808">Transferase</keyword>
<dbReference type="AlphaFoldDB" id="A0A8J6TI11"/>
<evidence type="ECO:0000256" key="7">
    <source>
        <dbReference type="ARBA" id="ARBA00022840"/>
    </source>
</evidence>
<dbReference type="GO" id="GO:0016773">
    <property type="term" value="F:phosphotransferase activity, alcohol group as acceptor"/>
    <property type="evidence" value="ECO:0007669"/>
    <property type="project" value="InterPro"/>
</dbReference>
<evidence type="ECO:0000259" key="11">
    <source>
        <dbReference type="Pfam" id="PF00294"/>
    </source>
</evidence>
<comment type="function">
    <text evidence="2 10">Catalyzes the ADP transfer from ATP to D-glycero-beta-D-manno-heptose 1-phosphate, yielding ADP-D-glycero-beta-D-manno-heptose.</text>
</comment>
<dbReference type="GO" id="GO:0097171">
    <property type="term" value="P:ADP-L-glycero-beta-D-manno-heptose biosynthetic process"/>
    <property type="evidence" value="ECO:0007669"/>
    <property type="project" value="UniProtKB-UniPathway"/>
</dbReference>
<evidence type="ECO:0000256" key="5">
    <source>
        <dbReference type="ARBA" id="ARBA00022741"/>
    </source>
</evidence>
<keyword evidence="4 10" id="KW-0548">Nucleotidyltransferase</keyword>
<evidence type="ECO:0000256" key="10">
    <source>
        <dbReference type="HAMAP-Rule" id="MF_01603"/>
    </source>
</evidence>
<dbReference type="SUPFAM" id="SSF53613">
    <property type="entry name" value="Ribokinase-like"/>
    <property type="match status" value="1"/>
</dbReference>
<keyword evidence="7 10" id="KW-0067">ATP-binding</keyword>
<dbReference type="GO" id="GO:0033785">
    <property type="term" value="F:heptose 7-phosphate kinase activity"/>
    <property type="evidence" value="ECO:0007669"/>
    <property type="project" value="UniProtKB-UniRule"/>
</dbReference>
<evidence type="ECO:0000256" key="4">
    <source>
        <dbReference type="ARBA" id="ARBA00022695"/>
    </source>
</evidence>
<proteinExistence type="inferred from homology"/>
<keyword evidence="5 10" id="KW-0547">Nucleotide-binding</keyword>
<dbReference type="GO" id="GO:0005829">
    <property type="term" value="C:cytosol"/>
    <property type="evidence" value="ECO:0007669"/>
    <property type="project" value="TreeGrafter"/>
</dbReference>
<comment type="caution">
    <text evidence="13">The sequence shown here is derived from an EMBL/GenBank/DDBJ whole genome shotgun (WGS) entry which is preliminary data.</text>
</comment>